<evidence type="ECO:0000256" key="1">
    <source>
        <dbReference type="SAM" id="MobiDB-lite"/>
    </source>
</evidence>
<feature type="compositionally biased region" description="Pro residues" evidence="1">
    <location>
        <begin position="98"/>
        <end position="131"/>
    </location>
</feature>
<dbReference type="GO" id="GO:0006368">
    <property type="term" value="P:transcription elongation by RNA polymerase II"/>
    <property type="evidence" value="ECO:0007669"/>
    <property type="project" value="InterPro"/>
</dbReference>
<feature type="compositionally biased region" description="Low complexity" evidence="1">
    <location>
        <begin position="188"/>
        <end position="200"/>
    </location>
</feature>
<dbReference type="InterPro" id="IPR007133">
    <property type="entry name" value="RNA_pol_II-assoc_Paf1"/>
</dbReference>
<feature type="compositionally biased region" description="Basic and acidic residues" evidence="1">
    <location>
        <begin position="144"/>
        <end position="168"/>
    </location>
</feature>
<reference evidence="2" key="2">
    <citation type="submission" date="2018-03" db="EMBL/GenBank/DDBJ databases">
        <title>The Triticum urartu genome reveals the dynamic nature of wheat genome evolution.</title>
        <authorList>
            <person name="Ling H."/>
            <person name="Ma B."/>
            <person name="Shi X."/>
            <person name="Liu H."/>
            <person name="Dong L."/>
            <person name="Sun H."/>
            <person name="Cao Y."/>
            <person name="Gao Q."/>
            <person name="Zheng S."/>
            <person name="Li Y."/>
            <person name="Yu Y."/>
            <person name="Du H."/>
            <person name="Qi M."/>
            <person name="Li Y."/>
            <person name="Yu H."/>
            <person name="Cui Y."/>
            <person name="Wang N."/>
            <person name="Chen C."/>
            <person name="Wu H."/>
            <person name="Zhao Y."/>
            <person name="Zhang J."/>
            <person name="Li Y."/>
            <person name="Zhou W."/>
            <person name="Zhang B."/>
            <person name="Hu W."/>
            <person name="Eijk M."/>
            <person name="Tang J."/>
            <person name="Witsenboer H."/>
            <person name="Zhao S."/>
            <person name="Li Z."/>
            <person name="Zhang A."/>
            <person name="Wang D."/>
            <person name="Liang C."/>
        </authorList>
    </citation>
    <scope>NUCLEOTIDE SEQUENCE [LARGE SCALE GENOMIC DNA]</scope>
    <source>
        <strain evidence="2">cv. G1812</strain>
    </source>
</reference>
<feature type="compositionally biased region" description="Low complexity" evidence="1">
    <location>
        <begin position="62"/>
        <end position="76"/>
    </location>
</feature>
<dbReference type="GO" id="GO:0016593">
    <property type="term" value="C:Cdc73/Paf1 complex"/>
    <property type="evidence" value="ECO:0007669"/>
    <property type="project" value="InterPro"/>
</dbReference>
<dbReference type="Gramene" id="TuG1812G0300000122.01.T02">
    <property type="protein sequence ID" value="TuG1812G0300000122.01.T02"/>
    <property type="gene ID" value="TuG1812G0300000122.01"/>
</dbReference>
<reference evidence="2" key="3">
    <citation type="submission" date="2022-06" db="UniProtKB">
        <authorList>
            <consortium name="EnsemblPlants"/>
        </authorList>
    </citation>
    <scope>IDENTIFICATION</scope>
</reference>
<proteinExistence type="predicted"/>
<dbReference type="GO" id="GO:0000993">
    <property type="term" value="F:RNA polymerase II complex binding"/>
    <property type="evidence" value="ECO:0007669"/>
    <property type="project" value="TreeGrafter"/>
</dbReference>
<evidence type="ECO:0008006" key="4">
    <source>
        <dbReference type="Google" id="ProtNLM"/>
    </source>
</evidence>
<evidence type="ECO:0000313" key="3">
    <source>
        <dbReference type="Proteomes" id="UP000015106"/>
    </source>
</evidence>
<dbReference type="PANTHER" id="PTHR23188:SF16">
    <property type="entry name" value="RNA POLYMERASE II-ASSOCIATED FACTOR 1 HOMOLOG"/>
    <property type="match status" value="1"/>
</dbReference>
<feature type="compositionally biased region" description="Pro residues" evidence="1">
    <location>
        <begin position="39"/>
        <end position="61"/>
    </location>
</feature>
<keyword evidence="3" id="KW-1185">Reference proteome</keyword>
<dbReference type="GO" id="GO:0003682">
    <property type="term" value="F:chromatin binding"/>
    <property type="evidence" value="ECO:0007669"/>
    <property type="project" value="TreeGrafter"/>
</dbReference>
<organism evidence="2 3">
    <name type="scientific">Triticum urartu</name>
    <name type="common">Red wild einkorn</name>
    <name type="synonym">Crithodium urartu</name>
    <dbReference type="NCBI Taxonomy" id="4572"/>
    <lineage>
        <taxon>Eukaryota</taxon>
        <taxon>Viridiplantae</taxon>
        <taxon>Streptophyta</taxon>
        <taxon>Embryophyta</taxon>
        <taxon>Tracheophyta</taxon>
        <taxon>Spermatophyta</taxon>
        <taxon>Magnoliopsida</taxon>
        <taxon>Liliopsida</taxon>
        <taxon>Poales</taxon>
        <taxon>Poaceae</taxon>
        <taxon>BOP clade</taxon>
        <taxon>Pooideae</taxon>
        <taxon>Triticodae</taxon>
        <taxon>Triticeae</taxon>
        <taxon>Triticinae</taxon>
        <taxon>Triticum</taxon>
    </lineage>
</organism>
<reference evidence="3" key="1">
    <citation type="journal article" date="2013" name="Nature">
        <title>Draft genome of the wheat A-genome progenitor Triticum urartu.</title>
        <authorList>
            <person name="Ling H.Q."/>
            <person name="Zhao S."/>
            <person name="Liu D."/>
            <person name="Wang J."/>
            <person name="Sun H."/>
            <person name="Zhang C."/>
            <person name="Fan H."/>
            <person name="Li D."/>
            <person name="Dong L."/>
            <person name="Tao Y."/>
            <person name="Gao C."/>
            <person name="Wu H."/>
            <person name="Li Y."/>
            <person name="Cui Y."/>
            <person name="Guo X."/>
            <person name="Zheng S."/>
            <person name="Wang B."/>
            <person name="Yu K."/>
            <person name="Liang Q."/>
            <person name="Yang W."/>
            <person name="Lou X."/>
            <person name="Chen J."/>
            <person name="Feng M."/>
            <person name="Jian J."/>
            <person name="Zhang X."/>
            <person name="Luo G."/>
            <person name="Jiang Y."/>
            <person name="Liu J."/>
            <person name="Wang Z."/>
            <person name="Sha Y."/>
            <person name="Zhang B."/>
            <person name="Wu H."/>
            <person name="Tang D."/>
            <person name="Shen Q."/>
            <person name="Xue P."/>
            <person name="Zou S."/>
            <person name="Wang X."/>
            <person name="Liu X."/>
            <person name="Wang F."/>
            <person name="Yang Y."/>
            <person name="An X."/>
            <person name="Dong Z."/>
            <person name="Zhang K."/>
            <person name="Zhang X."/>
            <person name="Luo M.C."/>
            <person name="Dvorak J."/>
            <person name="Tong Y."/>
            <person name="Wang J."/>
            <person name="Yang H."/>
            <person name="Li Z."/>
            <person name="Wang D."/>
            <person name="Zhang A."/>
            <person name="Wang J."/>
        </authorList>
    </citation>
    <scope>NUCLEOTIDE SEQUENCE</scope>
    <source>
        <strain evidence="3">cv. G1812</strain>
    </source>
</reference>
<accession>A0A8R7TQ20</accession>
<dbReference type="AlphaFoldDB" id="A0A8R7TQ20"/>
<dbReference type="PANTHER" id="PTHR23188">
    <property type="entry name" value="RNA POLYMERASE II-ASSOCIATED FACTOR 1 HOMOLOG"/>
    <property type="match status" value="1"/>
</dbReference>
<name>A0A8R7TQ20_TRIUA</name>
<dbReference type="Pfam" id="PF03985">
    <property type="entry name" value="Paf1"/>
    <property type="match status" value="1"/>
</dbReference>
<evidence type="ECO:0000313" key="2">
    <source>
        <dbReference type="EnsemblPlants" id="TuG1812G0300000122.01.T02"/>
    </source>
</evidence>
<feature type="compositionally biased region" description="Pro residues" evidence="1">
    <location>
        <begin position="77"/>
        <end position="91"/>
    </location>
</feature>
<protein>
    <recommendedName>
        <fullName evidence="4">Protein PAF1-like protein</fullName>
    </recommendedName>
</protein>
<feature type="region of interest" description="Disordered" evidence="1">
    <location>
        <begin position="1"/>
        <end position="230"/>
    </location>
</feature>
<feature type="compositionally biased region" description="Pro residues" evidence="1">
    <location>
        <begin position="1"/>
        <end position="31"/>
    </location>
</feature>
<dbReference type="EnsemblPlants" id="TuG1812G0300000122.01.T02">
    <property type="protein sequence ID" value="TuG1812G0300000122.01.T02"/>
    <property type="gene ID" value="TuG1812G0300000122.01"/>
</dbReference>
<feature type="compositionally biased region" description="Low complexity" evidence="1">
    <location>
        <begin position="210"/>
        <end position="223"/>
    </location>
</feature>
<sequence>MAYRPYPPPQGPFPPQAPPVNPYGQPPPPPQQQAGYGHMPPPPPFHAPPPPPPPGPPPPHQPQYFGHAPQQQQQQQRPPPPQMYYQPPPPYGGNSNQAPPPPPPPVSAPPSAPPPPPAQPQPPPREAPPPPPKERQAKAALPRVESEEERRARKKREYEKQKLEDRKQQQMMRQSQATILQKTQKVRAAAQQQQPQPQQQSRHLQPSGGARPATTASRPTAAANTERFENRLKKPTTFLCKHKFRNELPDPSAQLKWLPLNKDKDRYTKYRITSLEKNYMPKMIVPEDLGIPLDLLDMSVYNPPSVHRPLAPEDQELLREDEVLTPVKPEGIRKKERPTDKGMSWLVKTQYISPLTTDAAKMSLTEKQAKERRESREGRDNVLENLNDRQKRIKAIAESFKAAKSRPVHQTKRGMEPEFVLPLVPDFDRYNDPFVMVNFDGDPTADSEQYTKLERPVRDECESQALMKSFQVSGSDPAKQERFLAYMAPAPHELAKDLDDENEDFQYSWIREYHWEVCGILLMGLIMSTFRSAGVKLPTYLFLCRDSGKGG</sequence>
<dbReference type="Proteomes" id="UP000015106">
    <property type="component" value="Chromosome 3"/>
</dbReference>
<dbReference type="SUPFAM" id="SSF101447">
    <property type="entry name" value="Formin homology 2 domain (FH2 domain)"/>
    <property type="match status" value="1"/>
</dbReference>
<feature type="compositionally biased region" description="Polar residues" evidence="1">
    <location>
        <begin position="169"/>
        <end position="183"/>
    </location>
</feature>
<gene>
    <name evidence="2" type="primary">LOC125542283</name>
</gene>